<keyword evidence="2" id="KW-1185">Reference proteome</keyword>
<evidence type="ECO:0000313" key="1">
    <source>
        <dbReference type="EMBL" id="EME81102.1"/>
    </source>
</evidence>
<accession>M3AUE1</accession>
<proteinExistence type="predicted"/>
<dbReference type="KEGG" id="pfj:MYCFIDRAFT_176421"/>
<dbReference type="Proteomes" id="UP000016932">
    <property type="component" value="Unassembled WGS sequence"/>
</dbReference>
<dbReference type="VEuPathDB" id="FungiDB:MYCFIDRAFT_176421"/>
<organism evidence="1 2">
    <name type="scientific">Pseudocercospora fijiensis (strain CIRAD86)</name>
    <name type="common">Black leaf streak disease fungus</name>
    <name type="synonym">Mycosphaerella fijiensis</name>
    <dbReference type="NCBI Taxonomy" id="383855"/>
    <lineage>
        <taxon>Eukaryota</taxon>
        <taxon>Fungi</taxon>
        <taxon>Dikarya</taxon>
        <taxon>Ascomycota</taxon>
        <taxon>Pezizomycotina</taxon>
        <taxon>Dothideomycetes</taxon>
        <taxon>Dothideomycetidae</taxon>
        <taxon>Mycosphaerellales</taxon>
        <taxon>Mycosphaerellaceae</taxon>
        <taxon>Pseudocercospora</taxon>
    </lineage>
</organism>
<evidence type="ECO:0000313" key="2">
    <source>
        <dbReference type="Proteomes" id="UP000016932"/>
    </source>
</evidence>
<dbReference type="EMBL" id="KB446560">
    <property type="protein sequence ID" value="EME81102.1"/>
    <property type="molecule type" value="Genomic_DNA"/>
</dbReference>
<protein>
    <submittedName>
        <fullName evidence="1">Uncharacterized protein</fullName>
    </submittedName>
</protein>
<dbReference type="HOGENOM" id="CLU_2639130_0_0_1"/>
<dbReference type="RefSeq" id="XP_007928384.1">
    <property type="nucleotide sequence ID" value="XM_007930193.1"/>
</dbReference>
<sequence length="77" mass="8674">MRSRRGNVFGGRVCPSHQFSFSFLKSGEPPTVKCCGPRARSKSSSAEVIHVRKFSAWRYLKKAGVGLLFDECPYTLY</sequence>
<gene>
    <name evidence="1" type="ORF">MYCFIDRAFT_176421</name>
</gene>
<dbReference type="AlphaFoldDB" id="M3AUE1"/>
<dbReference type="GeneID" id="19333561"/>
<name>M3AUE1_PSEFD</name>
<reference evidence="1 2" key="1">
    <citation type="journal article" date="2012" name="PLoS Pathog.">
        <title>Diverse lifestyles and strategies of plant pathogenesis encoded in the genomes of eighteen Dothideomycetes fungi.</title>
        <authorList>
            <person name="Ohm R.A."/>
            <person name="Feau N."/>
            <person name="Henrissat B."/>
            <person name="Schoch C.L."/>
            <person name="Horwitz B.A."/>
            <person name="Barry K.W."/>
            <person name="Condon B.J."/>
            <person name="Copeland A.C."/>
            <person name="Dhillon B."/>
            <person name="Glaser F."/>
            <person name="Hesse C.N."/>
            <person name="Kosti I."/>
            <person name="LaButti K."/>
            <person name="Lindquist E.A."/>
            <person name="Lucas S."/>
            <person name="Salamov A.A."/>
            <person name="Bradshaw R.E."/>
            <person name="Ciuffetti L."/>
            <person name="Hamelin R.C."/>
            <person name="Kema G.H.J."/>
            <person name="Lawrence C."/>
            <person name="Scott J.A."/>
            <person name="Spatafora J.W."/>
            <person name="Turgeon B.G."/>
            <person name="de Wit P.J.G.M."/>
            <person name="Zhong S."/>
            <person name="Goodwin S.B."/>
            <person name="Grigoriev I.V."/>
        </authorList>
    </citation>
    <scope>NUCLEOTIDE SEQUENCE [LARGE SCALE GENOMIC DNA]</scope>
    <source>
        <strain evidence="1 2">CIRAD86</strain>
    </source>
</reference>